<proteinExistence type="predicted"/>
<dbReference type="OrthoDB" id="4269at2759"/>
<evidence type="ECO:0000313" key="1">
    <source>
        <dbReference type="EMBL" id="KAG9237299.1"/>
    </source>
</evidence>
<name>A0A9P8C814_9HELO</name>
<dbReference type="Proteomes" id="UP000824998">
    <property type="component" value="Unassembled WGS sequence"/>
</dbReference>
<organism evidence="1 2">
    <name type="scientific">Amylocarpus encephaloides</name>
    <dbReference type="NCBI Taxonomy" id="45428"/>
    <lineage>
        <taxon>Eukaryota</taxon>
        <taxon>Fungi</taxon>
        <taxon>Dikarya</taxon>
        <taxon>Ascomycota</taxon>
        <taxon>Pezizomycotina</taxon>
        <taxon>Leotiomycetes</taxon>
        <taxon>Helotiales</taxon>
        <taxon>Helotiales incertae sedis</taxon>
        <taxon>Amylocarpus</taxon>
    </lineage>
</organism>
<dbReference type="AlphaFoldDB" id="A0A9P8C814"/>
<evidence type="ECO:0000313" key="2">
    <source>
        <dbReference type="Proteomes" id="UP000824998"/>
    </source>
</evidence>
<gene>
    <name evidence="1" type="ORF">BJ875DRAFT_481417</name>
</gene>
<comment type="caution">
    <text evidence="1">The sequence shown here is derived from an EMBL/GenBank/DDBJ whole genome shotgun (WGS) entry which is preliminary data.</text>
</comment>
<accession>A0A9P8C814</accession>
<dbReference type="EMBL" id="MU251389">
    <property type="protein sequence ID" value="KAG9237299.1"/>
    <property type="molecule type" value="Genomic_DNA"/>
</dbReference>
<protein>
    <submittedName>
        <fullName evidence="1">Uncharacterized protein</fullName>
    </submittedName>
</protein>
<reference evidence="1" key="1">
    <citation type="journal article" date="2021" name="IMA Fungus">
        <title>Genomic characterization of three marine fungi, including Emericellopsis atlantica sp. nov. with signatures of a generalist lifestyle and marine biomass degradation.</title>
        <authorList>
            <person name="Hagestad O.C."/>
            <person name="Hou L."/>
            <person name="Andersen J.H."/>
            <person name="Hansen E.H."/>
            <person name="Altermark B."/>
            <person name="Li C."/>
            <person name="Kuhnert E."/>
            <person name="Cox R.J."/>
            <person name="Crous P.W."/>
            <person name="Spatafora J.W."/>
            <person name="Lail K."/>
            <person name="Amirebrahimi M."/>
            <person name="Lipzen A."/>
            <person name="Pangilinan J."/>
            <person name="Andreopoulos W."/>
            <person name="Hayes R.D."/>
            <person name="Ng V."/>
            <person name="Grigoriev I.V."/>
            <person name="Jackson S.A."/>
            <person name="Sutton T.D.S."/>
            <person name="Dobson A.D.W."/>
            <person name="Rama T."/>
        </authorList>
    </citation>
    <scope>NUCLEOTIDE SEQUENCE</scope>
    <source>
        <strain evidence="1">TRa018bII</strain>
    </source>
</reference>
<sequence length="140" mass="15394">MAHIYIIYNADSTAMGKIKYACTKIMSSASDSPCSACDLTHNGLHLNETAEWSVAKKRIGGAEVQQLHRDELSVELKQFIDLEKVKLPVVLGKESMEGTLKVLMTKEELGLCSKDHEKFLASLQKNASAQSIALDVQSKI</sequence>
<keyword evidence="2" id="KW-1185">Reference proteome</keyword>